<evidence type="ECO:0000313" key="2">
    <source>
        <dbReference type="EMBL" id="KFM78788.1"/>
    </source>
</evidence>
<dbReference type="AlphaFoldDB" id="A0A087UN49"/>
<evidence type="ECO:0000313" key="3">
    <source>
        <dbReference type="Proteomes" id="UP000054359"/>
    </source>
</evidence>
<feature type="domain" description="Transposable element P transposase-like GTP-binding insertion" evidence="1">
    <location>
        <begin position="1"/>
        <end position="59"/>
    </location>
</feature>
<name>A0A087UN49_STEMI</name>
<gene>
    <name evidence="2" type="ORF">X975_20718</name>
</gene>
<organism evidence="2 3">
    <name type="scientific">Stegodyphus mimosarum</name>
    <name type="common">African social velvet spider</name>
    <dbReference type="NCBI Taxonomy" id="407821"/>
    <lineage>
        <taxon>Eukaryota</taxon>
        <taxon>Metazoa</taxon>
        <taxon>Ecdysozoa</taxon>
        <taxon>Arthropoda</taxon>
        <taxon>Chelicerata</taxon>
        <taxon>Arachnida</taxon>
        <taxon>Araneae</taxon>
        <taxon>Araneomorphae</taxon>
        <taxon>Entelegynae</taxon>
        <taxon>Eresoidea</taxon>
        <taxon>Eresidae</taxon>
        <taxon>Stegodyphus</taxon>
    </lineage>
</organism>
<feature type="non-terminal residue" evidence="2">
    <location>
        <position position="66"/>
    </location>
</feature>
<dbReference type="Proteomes" id="UP000054359">
    <property type="component" value="Unassembled WGS sequence"/>
</dbReference>
<sequence>MNVRRAVQLFSTEMTAGLRVLQKYGPQFGIEGFSDALPTIEFMERMYKWFTLHNIQNVHYYIISRR</sequence>
<dbReference type="Pfam" id="PF21788">
    <property type="entry name" value="TNP-like_GBD"/>
    <property type="match status" value="1"/>
</dbReference>
<dbReference type="OrthoDB" id="6489732at2759"/>
<keyword evidence="3" id="KW-1185">Reference proteome</keyword>
<dbReference type="EMBL" id="KK120665">
    <property type="protein sequence ID" value="KFM78788.1"/>
    <property type="molecule type" value="Genomic_DNA"/>
</dbReference>
<protein>
    <recommendedName>
        <fullName evidence="1">Transposable element P transposase-like GTP-binding insertion domain-containing protein</fullName>
    </recommendedName>
</protein>
<evidence type="ECO:0000259" key="1">
    <source>
        <dbReference type="Pfam" id="PF21788"/>
    </source>
</evidence>
<dbReference type="InterPro" id="IPR048366">
    <property type="entry name" value="TNP-like_GBD"/>
</dbReference>
<accession>A0A087UN49</accession>
<reference evidence="2 3" key="1">
    <citation type="submission" date="2013-11" db="EMBL/GenBank/DDBJ databases">
        <title>Genome sequencing of Stegodyphus mimosarum.</title>
        <authorList>
            <person name="Bechsgaard J."/>
        </authorList>
    </citation>
    <scope>NUCLEOTIDE SEQUENCE [LARGE SCALE GENOMIC DNA]</scope>
</reference>
<proteinExistence type="predicted"/>